<name>B9TML7_RICCO</name>
<accession>B9TML7</accession>
<dbReference type="EMBL" id="EQ989502">
    <property type="protein sequence ID" value="EEF22897.1"/>
    <property type="molecule type" value="Genomic_DNA"/>
</dbReference>
<feature type="region of interest" description="Disordered" evidence="2">
    <location>
        <begin position="294"/>
        <end position="321"/>
    </location>
</feature>
<keyword evidence="1" id="KW-0175">Coiled coil</keyword>
<sequence>PAGVALSAATHRGAGRRQADRARVHAHQAADIGGVAAIVACHRAAAGGVADEASVIAHQRAHVAHALDVAVDCDVADGAGAAGQIADQPAHAAVARHVDAAQREVADGAGRHRREHADVVVTGTADLQAGDDVAGAIEGAGVGVAAGDRHKAAAPRGAGAAVDVVGQHVGARQRLRGHALQAVDIGQLERRLQRAKAALHAQEAAAVQLEIAGAEAGQRGRVLDPGAALQGERPAHRHIADGADGAAGVQRQPAGRHGVAQRVAGALQLDVAAVRGQRRQAADGVAAVLQRDAAGRERGEVGHGQAVDRTGGLHDGAAGRH</sequence>
<evidence type="ECO:0000313" key="4">
    <source>
        <dbReference type="Proteomes" id="UP000008311"/>
    </source>
</evidence>
<dbReference type="AlphaFoldDB" id="B9TML7"/>
<protein>
    <submittedName>
        <fullName evidence="3">Uncharacterized protein</fullName>
    </submittedName>
</protein>
<proteinExistence type="predicted"/>
<reference evidence="4" key="1">
    <citation type="journal article" date="2010" name="Nat. Biotechnol.">
        <title>Draft genome sequence of the oilseed species Ricinus communis.</title>
        <authorList>
            <person name="Chan A.P."/>
            <person name="Crabtree J."/>
            <person name="Zhao Q."/>
            <person name="Lorenzi H."/>
            <person name="Orvis J."/>
            <person name="Puiu D."/>
            <person name="Melake-Berhan A."/>
            <person name="Jones K.M."/>
            <person name="Redman J."/>
            <person name="Chen G."/>
            <person name="Cahoon E.B."/>
            <person name="Gedil M."/>
            <person name="Stanke M."/>
            <person name="Haas B.J."/>
            <person name="Wortman J.R."/>
            <person name="Fraser-Liggett C.M."/>
            <person name="Ravel J."/>
            <person name="Rabinowicz P.D."/>
        </authorList>
    </citation>
    <scope>NUCLEOTIDE SEQUENCE [LARGE SCALE GENOMIC DNA]</scope>
    <source>
        <strain evidence="4">cv. Hale</strain>
    </source>
</reference>
<feature type="non-terminal residue" evidence="3">
    <location>
        <position position="321"/>
    </location>
</feature>
<organism evidence="3 4">
    <name type="scientific">Ricinus communis</name>
    <name type="common">Castor bean</name>
    <dbReference type="NCBI Taxonomy" id="3988"/>
    <lineage>
        <taxon>Eukaryota</taxon>
        <taxon>Viridiplantae</taxon>
        <taxon>Streptophyta</taxon>
        <taxon>Embryophyta</taxon>
        <taxon>Tracheophyta</taxon>
        <taxon>Spermatophyta</taxon>
        <taxon>Magnoliopsida</taxon>
        <taxon>eudicotyledons</taxon>
        <taxon>Gunneridae</taxon>
        <taxon>Pentapetalae</taxon>
        <taxon>rosids</taxon>
        <taxon>fabids</taxon>
        <taxon>Malpighiales</taxon>
        <taxon>Euphorbiaceae</taxon>
        <taxon>Acalyphoideae</taxon>
        <taxon>Acalypheae</taxon>
        <taxon>Ricinus</taxon>
    </lineage>
</organism>
<keyword evidence="4" id="KW-1185">Reference proteome</keyword>
<evidence type="ECO:0000256" key="2">
    <source>
        <dbReference type="SAM" id="MobiDB-lite"/>
    </source>
</evidence>
<dbReference type="InParanoid" id="B9TML7"/>
<evidence type="ECO:0000256" key="1">
    <source>
        <dbReference type="SAM" id="Coils"/>
    </source>
</evidence>
<evidence type="ECO:0000313" key="3">
    <source>
        <dbReference type="EMBL" id="EEF22897.1"/>
    </source>
</evidence>
<feature type="coiled-coil region" evidence="1">
    <location>
        <begin position="185"/>
        <end position="212"/>
    </location>
</feature>
<gene>
    <name evidence="3" type="ORF">RCOM_2089460</name>
</gene>
<feature type="non-terminal residue" evidence="3">
    <location>
        <position position="1"/>
    </location>
</feature>
<dbReference type="Proteomes" id="UP000008311">
    <property type="component" value="Unassembled WGS sequence"/>
</dbReference>